<protein>
    <submittedName>
        <fullName evidence="2">LicD family protein</fullName>
    </submittedName>
</protein>
<dbReference type="Pfam" id="PF04991">
    <property type="entry name" value="LicD"/>
    <property type="match status" value="1"/>
</dbReference>
<dbReference type="EMBL" id="VUMT01000007">
    <property type="protein sequence ID" value="MSS63452.1"/>
    <property type="molecule type" value="Genomic_DNA"/>
</dbReference>
<evidence type="ECO:0000313" key="3">
    <source>
        <dbReference type="Proteomes" id="UP000482209"/>
    </source>
</evidence>
<reference evidence="2 3" key="1">
    <citation type="submission" date="2019-08" db="EMBL/GenBank/DDBJ databases">
        <title>In-depth cultivation of the pig gut microbiome towards novel bacterial diversity and tailored functional studies.</title>
        <authorList>
            <person name="Wylensek D."/>
            <person name="Hitch T.C.A."/>
            <person name="Clavel T."/>
        </authorList>
    </citation>
    <scope>NUCLEOTIDE SEQUENCE [LARGE SCALE GENOMIC DNA]</scope>
    <source>
        <strain evidence="2 3">WCA-693-APC-MOT-I</strain>
    </source>
</reference>
<dbReference type="PANTHER" id="PTHR43404:SF2">
    <property type="entry name" value="LIPOPOLYSACCHARIDE CHOLINEPHOSPHOTRANSFERASE LICD"/>
    <property type="match status" value="1"/>
</dbReference>
<comment type="caution">
    <text evidence="2">The sequence shown here is derived from an EMBL/GenBank/DDBJ whole genome shotgun (WGS) entry which is preliminary data.</text>
</comment>
<evidence type="ECO:0000313" key="2">
    <source>
        <dbReference type="EMBL" id="MSS63452.1"/>
    </source>
</evidence>
<organism evidence="2 3">
    <name type="scientific">Velocimicrobium porci</name>
    <dbReference type="NCBI Taxonomy" id="2606634"/>
    <lineage>
        <taxon>Bacteria</taxon>
        <taxon>Bacillati</taxon>
        <taxon>Bacillota</taxon>
        <taxon>Clostridia</taxon>
        <taxon>Lachnospirales</taxon>
        <taxon>Lachnospiraceae</taxon>
        <taxon>Velocimicrobium</taxon>
    </lineage>
</organism>
<accession>A0A6L5XXH0</accession>
<gene>
    <name evidence="2" type="ORF">FYJ58_06115</name>
</gene>
<dbReference type="RefSeq" id="WP_154518784.1">
    <property type="nucleotide sequence ID" value="NZ_VUMT01000007.1"/>
</dbReference>
<dbReference type="GO" id="GO:0009100">
    <property type="term" value="P:glycoprotein metabolic process"/>
    <property type="evidence" value="ECO:0007669"/>
    <property type="project" value="UniProtKB-ARBA"/>
</dbReference>
<keyword evidence="3" id="KW-1185">Reference proteome</keyword>
<dbReference type="AlphaFoldDB" id="A0A6L5XXH0"/>
<dbReference type="InterPro" id="IPR007074">
    <property type="entry name" value="LicD/FKTN/FKRP_NTP_transf"/>
</dbReference>
<feature type="domain" description="LicD/FKTN/FKRP nucleotidyltransferase" evidence="1">
    <location>
        <begin position="19"/>
        <end position="240"/>
    </location>
</feature>
<dbReference type="Proteomes" id="UP000482209">
    <property type="component" value="Unassembled WGS sequence"/>
</dbReference>
<proteinExistence type="predicted"/>
<dbReference type="InterPro" id="IPR052942">
    <property type="entry name" value="LPS_cholinephosphotransferase"/>
</dbReference>
<name>A0A6L5XXH0_9FIRM</name>
<evidence type="ECO:0000259" key="1">
    <source>
        <dbReference type="Pfam" id="PF04991"/>
    </source>
</evidence>
<sequence length="277" mass="33028">MTPLQEKLLELFCTFDQFCREKKITYFMLGGTMLGAYRHKGFIPWDDDIDIGIPRSDYERFIKEAKDALPEKYIIRHRSIEKDVPYAFAHMEDRTTTCIENRRNKKNYSGGVYLEIFPLDGGASTSRMQKLQAMKVYIYKKMLYAKIMDYEEKHRAFYKACIIHTVRALFTIDGLTKKIDKTIQQYNKKENLYYCNHLGHWTIKENIKKEVFLPPKEYEFEGHKFFGAGNAHEYLTSLYGDTYMQIPSKEEQEKGKHPAYFLDLELPFEEYKKQRER</sequence>
<dbReference type="PANTHER" id="PTHR43404">
    <property type="entry name" value="LIPOPOLYSACCHARIDE CHOLINEPHOSPHOTRANSFERASE LICD"/>
    <property type="match status" value="1"/>
</dbReference>